<dbReference type="OrthoDB" id="2428123at2"/>
<evidence type="ECO:0000313" key="3">
    <source>
        <dbReference type="Proteomes" id="UP000092650"/>
    </source>
</evidence>
<gene>
    <name evidence="2" type="ORF">BBI15_14930</name>
</gene>
<accession>A0A1C7ECB1</accession>
<name>A0A1C7ECB1_9BACL</name>
<sequence length="119" mass="12924">MNPFWKTLALAAVLLLLGACGGQTFTNGEESGSYAGILMVEGEEYLWEGELDGSEYSESARLGAITQSTEPEVMPTADFSSNFLAEGAEIYTSNEDPDVLLAKRQDGSWDVFRKSEGQE</sequence>
<protein>
    <submittedName>
        <fullName evidence="2">Uncharacterized protein</fullName>
    </submittedName>
</protein>
<evidence type="ECO:0000313" key="2">
    <source>
        <dbReference type="EMBL" id="ANU21378.1"/>
    </source>
</evidence>
<dbReference type="RefSeq" id="WP_068872184.1">
    <property type="nucleotide sequence ID" value="NZ_CP016539.2"/>
</dbReference>
<keyword evidence="1" id="KW-0732">Signal</keyword>
<feature type="signal peptide" evidence="1">
    <location>
        <begin position="1"/>
        <end position="21"/>
    </location>
</feature>
<reference evidence="2" key="1">
    <citation type="submission" date="2016-10" db="EMBL/GenBank/DDBJ databases">
        <authorList>
            <person name="See-Too W.S."/>
        </authorList>
    </citation>
    <scope>NUCLEOTIDE SEQUENCE [LARGE SCALE GENOMIC DNA]</scope>
    <source>
        <strain evidence="2">DSM 23997</strain>
    </source>
</reference>
<dbReference type="PROSITE" id="PS51257">
    <property type="entry name" value="PROKAR_LIPOPROTEIN"/>
    <property type="match status" value="1"/>
</dbReference>
<dbReference type="AlphaFoldDB" id="A0A1C7ECB1"/>
<evidence type="ECO:0000256" key="1">
    <source>
        <dbReference type="SAM" id="SignalP"/>
    </source>
</evidence>
<dbReference type="STRING" id="1038856.BBI15_14930"/>
<dbReference type="EMBL" id="CP016539">
    <property type="protein sequence ID" value="ANU21378.1"/>
    <property type="molecule type" value="Genomic_DNA"/>
</dbReference>
<feature type="chain" id="PRO_5039363204" evidence="1">
    <location>
        <begin position="22"/>
        <end position="119"/>
    </location>
</feature>
<dbReference type="Proteomes" id="UP000092650">
    <property type="component" value="Chromosome"/>
</dbReference>
<organism evidence="2 3">
    <name type="scientific">Planococcus plakortidis</name>
    <dbReference type="NCBI Taxonomy" id="1038856"/>
    <lineage>
        <taxon>Bacteria</taxon>
        <taxon>Bacillati</taxon>
        <taxon>Bacillota</taxon>
        <taxon>Bacilli</taxon>
        <taxon>Bacillales</taxon>
        <taxon>Caryophanaceae</taxon>
        <taxon>Planococcus</taxon>
    </lineage>
</organism>
<keyword evidence="3" id="KW-1185">Reference proteome</keyword>
<dbReference type="KEGG" id="ppla:BBI15_14930"/>
<proteinExistence type="predicted"/>